<proteinExistence type="predicted"/>
<feature type="region of interest" description="Disordered" evidence="1">
    <location>
        <begin position="19"/>
        <end position="45"/>
    </location>
</feature>
<dbReference type="PANTHER" id="PTHR47623">
    <property type="entry name" value="OS09G0287300 PROTEIN"/>
    <property type="match status" value="1"/>
</dbReference>
<accession>A0ABY8XV02</accession>
<dbReference type="SMART" id="SM00855">
    <property type="entry name" value="PGAM"/>
    <property type="match status" value="1"/>
</dbReference>
<gene>
    <name evidence="2" type="ORF">QP939_11845</name>
</gene>
<reference evidence="2 3" key="1">
    <citation type="submission" date="2023-06" db="EMBL/GenBank/DDBJ databases">
        <authorList>
            <person name="Oyuntsetseg B."/>
            <person name="Kim S.B."/>
        </authorList>
    </citation>
    <scope>NUCLEOTIDE SEQUENCE [LARGE SCALE GENOMIC DNA]</scope>
    <source>
        <strain evidence="2 3">2-2</strain>
    </source>
</reference>
<sequence>MVTRQLILLRHAKSAWPDLPDHERPLAPRGRRDAPQAGRRLRDTGHVPDHVFCSTARRAYETWQLAESGLGASPPISYDDRLYTSGLDAVLQVVHGIPDRIVRPLLVGHDPGLRDIALHLASPAGGYALDRVRARFPTAAVAVLTLLGPWVELSSGCARLTDFFTPRLATTNP</sequence>
<dbReference type="Pfam" id="PF00300">
    <property type="entry name" value="His_Phos_1"/>
    <property type="match status" value="1"/>
</dbReference>
<organism evidence="2 3">
    <name type="scientific">Amycolatopsis nalaikhensis</name>
    <dbReference type="NCBI Taxonomy" id="715472"/>
    <lineage>
        <taxon>Bacteria</taxon>
        <taxon>Bacillati</taxon>
        <taxon>Actinomycetota</taxon>
        <taxon>Actinomycetes</taxon>
        <taxon>Pseudonocardiales</taxon>
        <taxon>Pseudonocardiaceae</taxon>
        <taxon>Amycolatopsis</taxon>
    </lineage>
</organism>
<dbReference type="Proteomes" id="UP001227101">
    <property type="component" value="Chromosome"/>
</dbReference>
<dbReference type="RefSeq" id="WP_285456771.1">
    <property type="nucleotide sequence ID" value="NZ_CP127173.1"/>
</dbReference>
<evidence type="ECO:0000313" key="3">
    <source>
        <dbReference type="Proteomes" id="UP001227101"/>
    </source>
</evidence>
<dbReference type="InterPro" id="IPR029033">
    <property type="entry name" value="His_PPase_superfam"/>
</dbReference>
<protein>
    <submittedName>
        <fullName evidence="2">Histidine phosphatase family protein</fullName>
    </submittedName>
</protein>
<keyword evidence="3" id="KW-1185">Reference proteome</keyword>
<dbReference type="SUPFAM" id="SSF53254">
    <property type="entry name" value="Phosphoglycerate mutase-like"/>
    <property type="match status" value="1"/>
</dbReference>
<name>A0ABY8XV02_9PSEU</name>
<dbReference type="Gene3D" id="3.40.50.1240">
    <property type="entry name" value="Phosphoglycerate mutase-like"/>
    <property type="match status" value="1"/>
</dbReference>
<dbReference type="InterPro" id="IPR013078">
    <property type="entry name" value="His_Pase_superF_clade-1"/>
</dbReference>
<evidence type="ECO:0000256" key="1">
    <source>
        <dbReference type="SAM" id="MobiDB-lite"/>
    </source>
</evidence>
<dbReference type="CDD" id="cd07067">
    <property type="entry name" value="HP_PGM_like"/>
    <property type="match status" value="1"/>
</dbReference>
<dbReference type="EMBL" id="CP127173">
    <property type="protein sequence ID" value="WIV59260.1"/>
    <property type="molecule type" value="Genomic_DNA"/>
</dbReference>
<dbReference type="PANTHER" id="PTHR47623:SF1">
    <property type="entry name" value="OS09G0287300 PROTEIN"/>
    <property type="match status" value="1"/>
</dbReference>
<evidence type="ECO:0000313" key="2">
    <source>
        <dbReference type="EMBL" id="WIV59260.1"/>
    </source>
</evidence>